<dbReference type="RefSeq" id="WP_072909233.1">
    <property type="nucleotide sequence ID" value="NZ_FQZT01000010.1"/>
</dbReference>
<name>A0A1M6KCQ7_MALRU</name>
<dbReference type="OrthoDB" id="7419255at2"/>
<dbReference type="EMBL" id="FQZT01000010">
    <property type="protein sequence ID" value="SHJ56731.1"/>
    <property type="molecule type" value="Genomic_DNA"/>
</dbReference>
<evidence type="ECO:0000313" key="1">
    <source>
        <dbReference type="EMBL" id="SHJ56731.1"/>
    </source>
</evidence>
<reference evidence="1 2" key="1">
    <citation type="submission" date="2016-11" db="EMBL/GenBank/DDBJ databases">
        <authorList>
            <person name="Jaros S."/>
            <person name="Januszkiewicz K."/>
            <person name="Wedrychowicz H."/>
        </authorList>
    </citation>
    <scope>NUCLEOTIDE SEQUENCE [LARGE SCALE GENOMIC DNA]</scope>
    <source>
        <strain evidence="1 2">DSM 5091</strain>
    </source>
</reference>
<dbReference type="AlphaFoldDB" id="A0A1M6KCQ7"/>
<organism evidence="1 2">
    <name type="scientific">Malonomonas rubra DSM 5091</name>
    <dbReference type="NCBI Taxonomy" id="1122189"/>
    <lineage>
        <taxon>Bacteria</taxon>
        <taxon>Pseudomonadati</taxon>
        <taxon>Thermodesulfobacteriota</taxon>
        <taxon>Desulfuromonadia</taxon>
        <taxon>Desulfuromonadales</taxon>
        <taxon>Geopsychrobacteraceae</taxon>
        <taxon>Malonomonas</taxon>
    </lineage>
</organism>
<proteinExistence type="predicted"/>
<dbReference type="Gene3D" id="3.20.20.370">
    <property type="entry name" value="Glycoside hydrolase/deacetylase"/>
    <property type="match status" value="1"/>
</dbReference>
<evidence type="ECO:0008006" key="3">
    <source>
        <dbReference type="Google" id="ProtNLM"/>
    </source>
</evidence>
<sequence>MKPGVFITFDVECSMGGAWNDPSLKPVPPRLGMMGEYGNKQLGIPLICDILDRSNVKATFFTEPFNAELGYPGETEPVVQHLIDCGQDVQLHIHPNHIHYSQYKAGEEYQMTDQMADLSVERQAEMLVKGADLLQEWSGLRPIAFRAGNMGASESTLEAMSRAGLWIDSSYTFPYVGGQCRFQETERYNGSKWYGDVLEVALSAYQQPDVPGLYPAKPVDLMGSSFEECRDAVKMICDAGGDAVVILHSFSLFKVRDKQYRDGRVNRIVTRRFEKFCQWLDENRDKYPTRNFAELGKLVKENGYKPVAVPPCTINKPVRALTRKFVQGLNNFYWF</sequence>
<evidence type="ECO:0000313" key="2">
    <source>
        <dbReference type="Proteomes" id="UP000184171"/>
    </source>
</evidence>
<gene>
    <name evidence="1" type="ORF">SAMN02745165_02668</name>
</gene>
<dbReference type="Proteomes" id="UP000184171">
    <property type="component" value="Unassembled WGS sequence"/>
</dbReference>
<dbReference type="GO" id="GO:0005975">
    <property type="term" value="P:carbohydrate metabolic process"/>
    <property type="evidence" value="ECO:0007669"/>
    <property type="project" value="InterPro"/>
</dbReference>
<dbReference type="STRING" id="1122189.SAMN02745165_02668"/>
<accession>A0A1M6KCQ7</accession>
<protein>
    <recommendedName>
        <fullName evidence="3">Polysaccharide deacetylase</fullName>
    </recommendedName>
</protein>
<dbReference type="InterPro" id="IPR011330">
    <property type="entry name" value="Glyco_hydro/deAcase_b/a-brl"/>
</dbReference>
<dbReference type="SUPFAM" id="SSF88713">
    <property type="entry name" value="Glycoside hydrolase/deacetylase"/>
    <property type="match status" value="1"/>
</dbReference>
<keyword evidence="2" id="KW-1185">Reference proteome</keyword>